<dbReference type="EMBL" id="JADFTS010000004">
    <property type="protein sequence ID" value="KAF9610437.1"/>
    <property type="molecule type" value="Genomic_DNA"/>
</dbReference>
<protein>
    <recommendedName>
        <fullName evidence="3">F-box associated domain-containing protein</fullName>
    </recommendedName>
</protein>
<name>A0A835I691_9MAGN</name>
<evidence type="ECO:0000313" key="1">
    <source>
        <dbReference type="EMBL" id="KAF9610437.1"/>
    </source>
</evidence>
<sequence length="259" mass="29418">ISPTTKLYTAENVGCTDEAVKPLPIPPVLQPQRPLLEPPIQHMSFGVEGHISKLPSFSTKTIEKCYFSCFGHSYILNEYKILAFVLHNYTDAYYNGYSSDDEKLTLEAEVLTLGSVLVLVYVNIGAFGGCLSAVDYSSPKHVVEVWTMKQYGVHESWTRQYEISMHDNVAHLRPLCLLKCGKVLFDCNWGELVLYDPGKRQIREIGLRRSTNEPKLCFFNVIVHSRTLVSPMWGNEVECTGNKRKLKNLSFGNYRRSTN</sequence>
<dbReference type="Proteomes" id="UP000631114">
    <property type="component" value="Unassembled WGS sequence"/>
</dbReference>
<dbReference type="AlphaFoldDB" id="A0A835I691"/>
<accession>A0A835I691</accession>
<dbReference type="OrthoDB" id="5314306at2759"/>
<feature type="non-terminal residue" evidence="1">
    <location>
        <position position="259"/>
    </location>
</feature>
<comment type="caution">
    <text evidence="1">The sequence shown here is derived from an EMBL/GenBank/DDBJ whole genome shotgun (WGS) entry which is preliminary data.</text>
</comment>
<evidence type="ECO:0000313" key="2">
    <source>
        <dbReference type="Proteomes" id="UP000631114"/>
    </source>
</evidence>
<gene>
    <name evidence="1" type="ORF">IFM89_022348</name>
</gene>
<proteinExistence type="predicted"/>
<keyword evidence="2" id="KW-1185">Reference proteome</keyword>
<evidence type="ECO:0008006" key="3">
    <source>
        <dbReference type="Google" id="ProtNLM"/>
    </source>
</evidence>
<organism evidence="1 2">
    <name type="scientific">Coptis chinensis</name>
    <dbReference type="NCBI Taxonomy" id="261450"/>
    <lineage>
        <taxon>Eukaryota</taxon>
        <taxon>Viridiplantae</taxon>
        <taxon>Streptophyta</taxon>
        <taxon>Embryophyta</taxon>
        <taxon>Tracheophyta</taxon>
        <taxon>Spermatophyta</taxon>
        <taxon>Magnoliopsida</taxon>
        <taxon>Ranunculales</taxon>
        <taxon>Ranunculaceae</taxon>
        <taxon>Coptidoideae</taxon>
        <taxon>Coptis</taxon>
    </lineage>
</organism>
<reference evidence="1 2" key="1">
    <citation type="submission" date="2020-10" db="EMBL/GenBank/DDBJ databases">
        <title>The Coptis chinensis genome and diversification of protoberbering-type alkaloids.</title>
        <authorList>
            <person name="Wang B."/>
            <person name="Shu S."/>
            <person name="Song C."/>
            <person name="Liu Y."/>
        </authorList>
    </citation>
    <scope>NUCLEOTIDE SEQUENCE [LARGE SCALE GENOMIC DNA]</scope>
    <source>
        <strain evidence="1">HL-2020</strain>
        <tissue evidence="1">Leaf</tissue>
    </source>
</reference>